<comment type="pathway">
    <text evidence="1 9">Porphyrin-containing compound metabolism; protoporphyrin-IX biosynthesis; coproporphyrinogen-III from 5-aminolevulinate: step 3/4.</text>
</comment>
<protein>
    <recommendedName>
        <fullName evidence="7 9">Uroporphyrinogen-III synthase</fullName>
        <ecNumber evidence="3 9">4.2.1.75</ecNumber>
    </recommendedName>
</protein>
<dbReference type="GO" id="GO:0004852">
    <property type="term" value="F:uroporphyrinogen-III synthase activity"/>
    <property type="evidence" value="ECO:0007669"/>
    <property type="project" value="UniProtKB-UniRule"/>
</dbReference>
<dbReference type="EMBL" id="CP162599">
    <property type="protein sequence ID" value="XDK31493.1"/>
    <property type="molecule type" value="Genomic_DNA"/>
</dbReference>
<evidence type="ECO:0000259" key="10">
    <source>
        <dbReference type="Pfam" id="PF02602"/>
    </source>
</evidence>
<comment type="function">
    <text evidence="6 9">Catalyzes cyclization of the linear tetrapyrrole, hydroxymethylbilane, to the macrocyclic uroporphyrinogen III.</text>
</comment>
<evidence type="ECO:0000256" key="8">
    <source>
        <dbReference type="ARBA" id="ARBA00048617"/>
    </source>
</evidence>
<comment type="catalytic activity">
    <reaction evidence="8 9">
        <text>hydroxymethylbilane = uroporphyrinogen III + H2O</text>
        <dbReference type="Rhea" id="RHEA:18965"/>
        <dbReference type="ChEBI" id="CHEBI:15377"/>
        <dbReference type="ChEBI" id="CHEBI:57308"/>
        <dbReference type="ChEBI" id="CHEBI:57845"/>
        <dbReference type="EC" id="4.2.1.75"/>
    </reaction>
</comment>
<dbReference type="GO" id="GO:0006782">
    <property type="term" value="P:protoporphyrinogen IX biosynthetic process"/>
    <property type="evidence" value="ECO:0007669"/>
    <property type="project" value="UniProtKB-UniRule"/>
</dbReference>
<dbReference type="Gene3D" id="3.40.50.10090">
    <property type="match status" value="2"/>
</dbReference>
<accession>A0AB39HM63</accession>
<name>A0AB39HM63_9BACI</name>
<evidence type="ECO:0000256" key="4">
    <source>
        <dbReference type="ARBA" id="ARBA00023239"/>
    </source>
</evidence>
<dbReference type="Pfam" id="PF02602">
    <property type="entry name" value="HEM4"/>
    <property type="match status" value="1"/>
</dbReference>
<evidence type="ECO:0000256" key="2">
    <source>
        <dbReference type="ARBA" id="ARBA00008133"/>
    </source>
</evidence>
<evidence type="ECO:0000256" key="6">
    <source>
        <dbReference type="ARBA" id="ARBA00037589"/>
    </source>
</evidence>
<evidence type="ECO:0000256" key="9">
    <source>
        <dbReference type="RuleBase" id="RU366031"/>
    </source>
</evidence>
<dbReference type="InterPro" id="IPR039793">
    <property type="entry name" value="UROS/Hem4"/>
</dbReference>
<dbReference type="InterPro" id="IPR036108">
    <property type="entry name" value="4pyrrol_syn_uPrphyn_synt_sf"/>
</dbReference>
<comment type="similarity">
    <text evidence="2 9">Belongs to the uroporphyrinogen-III synthase family.</text>
</comment>
<gene>
    <name evidence="11" type="ORF">AB4Y30_10685</name>
</gene>
<evidence type="ECO:0000256" key="5">
    <source>
        <dbReference type="ARBA" id="ARBA00023244"/>
    </source>
</evidence>
<dbReference type="RefSeq" id="WP_368652220.1">
    <property type="nucleotide sequence ID" value="NZ_CP162599.1"/>
</dbReference>
<evidence type="ECO:0000256" key="7">
    <source>
        <dbReference type="ARBA" id="ARBA00040167"/>
    </source>
</evidence>
<dbReference type="PANTHER" id="PTHR38042:SF1">
    <property type="entry name" value="UROPORPHYRINOGEN-III SYNTHASE, CHLOROPLASTIC"/>
    <property type="match status" value="1"/>
</dbReference>
<evidence type="ECO:0000313" key="11">
    <source>
        <dbReference type="EMBL" id="XDK31493.1"/>
    </source>
</evidence>
<evidence type="ECO:0000256" key="3">
    <source>
        <dbReference type="ARBA" id="ARBA00013109"/>
    </source>
</evidence>
<evidence type="ECO:0000256" key="1">
    <source>
        <dbReference type="ARBA" id="ARBA00004772"/>
    </source>
</evidence>
<keyword evidence="4 9" id="KW-0456">Lyase</keyword>
<dbReference type="AlphaFoldDB" id="A0AB39HM63"/>
<dbReference type="GO" id="GO:0006780">
    <property type="term" value="P:uroporphyrinogen III biosynthetic process"/>
    <property type="evidence" value="ECO:0007669"/>
    <property type="project" value="UniProtKB-UniRule"/>
</dbReference>
<dbReference type="InterPro" id="IPR003754">
    <property type="entry name" value="4pyrrol_synth_uPrphyn_synth"/>
</dbReference>
<dbReference type="PANTHER" id="PTHR38042">
    <property type="entry name" value="UROPORPHYRINOGEN-III SYNTHASE, CHLOROPLASTIC"/>
    <property type="match status" value="1"/>
</dbReference>
<proteinExistence type="inferred from homology"/>
<reference evidence="11" key="1">
    <citation type="submission" date="2024-07" db="EMBL/GenBank/DDBJ databases">
        <title>Halotolerant mesophilic bacterium Ornithinibacillus sp. 4-3, sp. nov., isolated from soil.</title>
        <authorList>
            <person name="Sidarenka A.V."/>
            <person name="Guliayeva D.E."/>
            <person name="Leanovich S.I."/>
            <person name="Hileuskaya K.S."/>
            <person name="Akhremchuk A.E."/>
            <person name="Sikolenko M.A."/>
            <person name="Valentovich L.N."/>
        </authorList>
    </citation>
    <scope>NUCLEOTIDE SEQUENCE</scope>
    <source>
        <strain evidence="11">4-3</strain>
    </source>
</reference>
<dbReference type="CDD" id="cd06578">
    <property type="entry name" value="HemD"/>
    <property type="match status" value="1"/>
</dbReference>
<organism evidence="11">
    <name type="scientific">Ornithinibacillus sp. 4-3</name>
    <dbReference type="NCBI Taxonomy" id="3231488"/>
    <lineage>
        <taxon>Bacteria</taxon>
        <taxon>Bacillati</taxon>
        <taxon>Bacillota</taxon>
        <taxon>Bacilli</taxon>
        <taxon>Bacillales</taxon>
        <taxon>Bacillaceae</taxon>
        <taxon>Ornithinibacillus</taxon>
    </lineage>
</organism>
<sequence length="257" mass="29058">MVTDLYQKRILVTREKKQAKAFSTLIKESNGISIEVPLLEIRIKQENPFIAKSLKDIEWIFFTSVNGVNSFFELVQQTEQLEACQFATVGTKTAQALESKGYTAQFIPTTFNAETMADEFAKQYGVQGKLLLVRGNRSRDVLPKKFTQKGYSIELVEVYETIHHTEAKAELNHVLLHEQIDLLTFTSPSTIDSFCQIVDPAFHFQKVPAVCIGTTTAKRAEKAGFDSIIMPESFTIEGMVNEMGEYLKRKENDDGNK</sequence>
<feature type="domain" description="Tetrapyrrole biosynthesis uroporphyrinogen III synthase" evidence="10">
    <location>
        <begin position="21"/>
        <end position="240"/>
    </location>
</feature>
<keyword evidence="5 9" id="KW-0627">Porphyrin biosynthesis</keyword>
<dbReference type="SUPFAM" id="SSF69618">
    <property type="entry name" value="HemD-like"/>
    <property type="match status" value="1"/>
</dbReference>
<dbReference type="EC" id="4.2.1.75" evidence="3 9"/>